<organism evidence="2">
    <name type="scientific">Anguilla anguilla</name>
    <name type="common">European freshwater eel</name>
    <name type="synonym">Muraena anguilla</name>
    <dbReference type="NCBI Taxonomy" id="7936"/>
    <lineage>
        <taxon>Eukaryota</taxon>
        <taxon>Metazoa</taxon>
        <taxon>Chordata</taxon>
        <taxon>Craniata</taxon>
        <taxon>Vertebrata</taxon>
        <taxon>Euteleostomi</taxon>
        <taxon>Actinopterygii</taxon>
        <taxon>Neopterygii</taxon>
        <taxon>Teleostei</taxon>
        <taxon>Anguilliformes</taxon>
        <taxon>Anguillidae</taxon>
        <taxon>Anguilla</taxon>
    </lineage>
</organism>
<reference evidence="2" key="1">
    <citation type="submission" date="2014-11" db="EMBL/GenBank/DDBJ databases">
        <authorList>
            <person name="Amaro Gonzalez C."/>
        </authorList>
    </citation>
    <scope>NUCLEOTIDE SEQUENCE</scope>
</reference>
<evidence type="ECO:0000256" key="1">
    <source>
        <dbReference type="SAM" id="MobiDB-lite"/>
    </source>
</evidence>
<accession>A0A0E9RPR7</accession>
<protein>
    <submittedName>
        <fullName evidence="2">Uncharacterized protein</fullName>
    </submittedName>
</protein>
<feature type="region of interest" description="Disordered" evidence="1">
    <location>
        <begin position="37"/>
        <end position="57"/>
    </location>
</feature>
<feature type="compositionally biased region" description="Basic and acidic residues" evidence="1">
    <location>
        <begin position="37"/>
        <end position="48"/>
    </location>
</feature>
<name>A0A0E9RPR7_ANGAN</name>
<reference evidence="2" key="2">
    <citation type="journal article" date="2015" name="Fish Shellfish Immunol.">
        <title>Early steps in the European eel (Anguilla anguilla)-Vibrio vulnificus interaction in the gills: Role of the RtxA13 toxin.</title>
        <authorList>
            <person name="Callol A."/>
            <person name="Pajuelo D."/>
            <person name="Ebbesson L."/>
            <person name="Teles M."/>
            <person name="MacKenzie S."/>
            <person name="Amaro C."/>
        </authorList>
    </citation>
    <scope>NUCLEOTIDE SEQUENCE</scope>
</reference>
<evidence type="ECO:0000313" key="2">
    <source>
        <dbReference type="EMBL" id="JAH30797.1"/>
    </source>
</evidence>
<proteinExistence type="predicted"/>
<dbReference type="AlphaFoldDB" id="A0A0E9RPR7"/>
<sequence length="57" mass="6501">MLNKQIREVSLKEWGLTVAEVKELQNCLKQIVKLMKDKSHKQATDRSLDALTPPPAK</sequence>
<dbReference type="EMBL" id="GBXM01077780">
    <property type="protein sequence ID" value="JAH30797.1"/>
    <property type="molecule type" value="Transcribed_RNA"/>
</dbReference>